<dbReference type="Gramene" id="EFJ17048">
    <property type="protein sequence ID" value="EFJ17048"/>
    <property type="gene ID" value="SELMODRAFT_421320"/>
</dbReference>
<sequence>MADDGHHRPQGWSSFTKTMYGMAIDQAAIDPFPPLGTAHSRASQAEEIPASYASAVDPFNRGSDGESAPLRQKELAVGDLQGAAASSSSSTSDLAMASSSGDSYHQLRKDAIKASRLMSRHARSAATAFQRGDHHRAKELSRQSRQERALAEKLNLEAAAEIMKLRNQEAALPAGTIDLHGLHVREAVAVLQQRLAELEDQISSSLHRSHLTVITGTGSHSRDGPAIPTAVTNFLITNKYHPRTTPALSTDTRSHDPE</sequence>
<dbReference type="AlphaFoldDB" id="D8SEW3"/>
<feature type="domain" description="Smr" evidence="2">
    <location>
        <begin position="177"/>
        <end position="238"/>
    </location>
</feature>
<evidence type="ECO:0000313" key="3">
    <source>
        <dbReference type="EMBL" id="EFJ17048.1"/>
    </source>
</evidence>
<dbReference type="SUPFAM" id="SSF160443">
    <property type="entry name" value="SMR domain-like"/>
    <property type="match status" value="1"/>
</dbReference>
<gene>
    <name evidence="3" type="ORF">SELMODRAFT_421320</name>
</gene>
<feature type="compositionally biased region" description="Low complexity" evidence="1">
    <location>
        <begin position="83"/>
        <end position="100"/>
    </location>
</feature>
<dbReference type="InterPro" id="IPR002625">
    <property type="entry name" value="Smr_dom"/>
</dbReference>
<dbReference type="EMBL" id="GL377616">
    <property type="protein sequence ID" value="EFJ17048.1"/>
    <property type="molecule type" value="Genomic_DNA"/>
</dbReference>
<feature type="region of interest" description="Disordered" evidence="1">
    <location>
        <begin position="122"/>
        <end position="145"/>
    </location>
</feature>
<dbReference type="Pfam" id="PF01713">
    <property type="entry name" value="Smr"/>
    <property type="match status" value="1"/>
</dbReference>
<proteinExistence type="predicted"/>
<reference evidence="3 4" key="1">
    <citation type="journal article" date="2011" name="Science">
        <title>The Selaginella genome identifies genetic changes associated with the evolution of vascular plants.</title>
        <authorList>
            <person name="Banks J.A."/>
            <person name="Nishiyama T."/>
            <person name="Hasebe M."/>
            <person name="Bowman J.L."/>
            <person name="Gribskov M."/>
            <person name="dePamphilis C."/>
            <person name="Albert V.A."/>
            <person name="Aono N."/>
            <person name="Aoyama T."/>
            <person name="Ambrose B.A."/>
            <person name="Ashton N.W."/>
            <person name="Axtell M.J."/>
            <person name="Barker E."/>
            <person name="Barker M.S."/>
            <person name="Bennetzen J.L."/>
            <person name="Bonawitz N.D."/>
            <person name="Chapple C."/>
            <person name="Cheng C."/>
            <person name="Correa L.G."/>
            <person name="Dacre M."/>
            <person name="DeBarry J."/>
            <person name="Dreyer I."/>
            <person name="Elias M."/>
            <person name="Engstrom E.M."/>
            <person name="Estelle M."/>
            <person name="Feng L."/>
            <person name="Finet C."/>
            <person name="Floyd S.K."/>
            <person name="Frommer W.B."/>
            <person name="Fujita T."/>
            <person name="Gramzow L."/>
            <person name="Gutensohn M."/>
            <person name="Harholt J."/>
            <person name="Hattori M."/>
            <person name="Heyl A."/>
            <person name="Hirai T."/>
            <person name="Hiwatashi Y."/>
            <person name="Ishikawa M."/>
            <person name="Iwata M."/>
            <person name="Karol K.G."/>
            <person name="Koehler B."/>
            <person name="Kolukisaoglu U."/>
            <person name="Kubo M."/>
            <person name="Kurata T."/>
            <person name="Lalonde S."/>
            <person name="Li K."/>
            <person name="Li Y."/>
            <person name="Litt A."/>
            <person name="Lyons E."/>
            <person name="Manning G."/>
            <person name="Maruyama T."/>
            <person name="Michael T.P."/>
            <person name="Mikami K."/>
            <person name="Miyazaki S."/>
            <person name="Morinaga S."/>
            <person name="Murata T."/>
            <person name="Mueller-Roeber B."/>
            <person name="Nelson D.R."/>
            <person name="Obara M."/>
            <person name="Oguri Y."/>
            <person name="Olmstead R.G."/>
            <person name="Onodera N."/>
            <person name="Petersen B.L."/>
            <person name="Pils B."/>
            <person name="Prigge M."/>
            <person name="Rensing S.A."/>
            <person name="Riano-Pachon D.M."/>
            <person name="Roberts A.W."/>
            <person name="Sato Y."/>
            <person name="Scheller H.V."/>
            <person name="Schulz B."/>
            <person name="Schulz C."/>
            <person name="Shakirov E.V."/>
            <person name="Shibagaki N."/>
            <person name="Shinohara N."/>
            <person name="Shippen D.E."/>
            <person name="Soerensen I."/>
            <person name="Sotooka R."/>
            <person name="Sugimoto N."/>
            <person name="Sugita M."/>
            <person name="Sumikawa N."/>
            <person name="Tanurdzic M."/>
            <person name="Theissen G."/>
            <person name="Ulvskov P."/>
            <person name="Wakazuki S."/>
            <person name="Weng J.K."/>
            <person name="Willats W.W."/>
            <person name="Wipf D."/>
            <person name="Wolf P.G."/>
            <person name="Yang L."/>
            <person name="Zimmer A.D."/>
            <person name="Zhu Q."/>
            <person name="Mitros T."/>
            <person name="Hellsten U."/>
            <person name="Loque D."/>
            <person name="Otillar R."/>
            <person name="Salamov A."/>
            <person name="Schmutz J."/>
            <person name="Shapiro H."/>
            <person name="Lindquist E."/>
            <person name="Lucas S."/>
            <person name="Rokhsar D."/>
            <person name="Grigoriev I.V."/>
        </authorList>
    </citation>
    <scope>NUCLEOTIDE SEQUENCE [LARGE SCALE GENOMIC DNA]</scope>
</reference>
<dbReference type="PROSITE" id="PS50828">
    <property type="entry name" value="SMR"/>
    <property type="match status" value="1"/>
</dbReference>
<dbReference type="Gene3D" id="3.30.1370.110">
    <property type="match status" value="1"/>
</dbReference>
<dbReference type="eggNOG" id="KOG2401">
    <property type="taxonomic scope" value="Eukaryota"/>
</dbReference>
<dbReference type="KEGG" id="smo:SELMODRAFT_421320"/>
<protein>
    <recommendedName>
        <fullName evidence="2">Smr domain-containing protein</fullName>
    </recommendedName>
</protein>
<dbReference type="SMART" id="SM01162">
    <property type="entry name" value="DUF1771"/>
    <property type="match status" value="1"/>
</dbReference>
<dbReference type="InterPro" id="IPR036063">
    <property type="entry name" value="Smr_dom_sf"/>
</dbReference>
<dbReference type="HOGENOM" id="CLU_1079274_0_0_1"/>
<evidence type="ECO:0000259" key="2">
    <source>
        <dbReference type="PROSITE" id="PS50828"/>
    </source>
</evidence>
<organism evidence="4">
    <name type="scientific">Selaginella moellendorffii</name>
    <name type="common">Spikemoss</name>
    <dbReference type="NCBI Taxonomy" id="88036"/>
    <lineage>
        <taxon>Eukaryota</taxon>
        <taxon>Viridiplantae</taxon>
        <taxon>Streptophyta</taxon>
        <taxon>Embryophyta</taxon>
        <taxon>Tracheophyta</taxon>
        <taxon>Lycopodiopsida</taxon>
        <taxon>Selaginellales</taxon>
        <taxon>Selaginellaceae</taxon>
        <taxon>Selaginella</taxon>
    </lineage>
</organism>
<dbReference type="STRING" id="88036.D8SEW3"/>
<dbReference type="SMART" id="SM00463">
    <property type="entry name" value="SMR"/>
    <property type="match status" value="1"/>
</dbReference>
<dbReference type="Pfam" id="PF08590">
    <property type="entry name" value="DUF1771"/>
    <property type="match status" value="1"/>
</dbReference>
<accession>D8SEW3</accession>
<dbReference type="InterPro" id="IPR013899">
    <property type="entry name" value="DUF1771"/>
</dbReference>
<evidence type="ECO:0000313" key="4">
    <source>
        <dbReference type="Proteomes" id="UP000001514"/>
    </source>
</evidence>
<dbReference type="PANTHER" id="PTHR47812">
    <property type="entry name" value="SMR (SMALL MUTS RELATED) DOMAIN-CONTAINING PROTEIN"/>
    <property type="match status" value="1"/>
</dbReference>
<feature type="region of interest" description="Disordered" evidence="1">
    <location>
        <begin position="78"/>
        <end position="102"/>
    </location>
</feature>
<keyword evidence="4" id="KW-1185">Reference proteome</keyword>
<dbReference type="PANTHER" id="PTHR47812:SF2">
    <property type="entry name" value="SMR (SMALL MUTS RELATED) DOMAIN-CONTAINING PROTEIN"/>
    <property type="match status" value="1"/>
</dbReference>
<name>D8SEW3_SELML</name>
<feature type="compositionally biased region" description="Basic and acidic residues" evidence="1">
    <location>
        <begin position="136"/>
        <end position="145"/>
    </location>
</feature>
<evidence type="ECO:0000256" key="1">
    <source>
        <dbReference type="SAM" id="MobiDB-lite"/>
    </source>
</evidence>
<dbReference type="InParanoid" id="D8SEW3"/>
<dbReference type="Proteomes" id="UP000001514">
    <property type="component" value="Unassembled WGS sequence"/>
</dbReference>